<keyword evidence="2" id="KW-0732">Signal</keyword>
<evidence type="ECO:0000313" key="4">
    <source>
        <dbReference type="Proteomes" id="UP001442841"/>
    </source>
</evidence>
<feature type="signal peptide" evidence="2">
    <location>
        <begin position="1"/>
        <end position="21"/>
    </location>
</feature>
<gene>
    <name evidence="3" type="ORF">AADG42_03150</name>
</gene>
<dbReference type="RefSeq" id="WP_425307776.1">
    <property type="nucleotide sequence ID" value="NZ_CP154795.1"/>
</dbReference>
<dbReference type="PROSITE" id="PS51257">
    <property type="entry name" value="PROKAR_LIPOPROTEIN"/>
    <property type="match status" value="1"/>
</dbReference>
<proteinExistence type="predicted"/>
<accession>A0ABZ3FJY3</accession>
<reference evidence="3 4" key="1">
    <citation type="submission" date="2024-04" db="EMBL/GenBank/DDBJ databases">
        <title>Isolation of an actinomycete strain from pig manure.</title>
        <authorList>
            <person name="Gong T."/>
            <person name="Yu Z."/>
            <person name="An M."/>
            <person name="Wei C."/>
            <person name="Yang W."/>
            <person name="Liu L."/>
        </authorList>
    </citation>
    <scope>NUCLEOTIDE SEQUENCE [LARGE SCALE GENOMIC DNA]</scope>
    <source>
        <strain evidence="3 4">ZF39</strain>
    </source>
</reference>
<protein>
    <submittedName>
        <fullName evidence="3">Uncharacterized protein</fullName>
    </submittedName>
</protein>
<evidence type="ECO:0000256" key="2">
    <source>
        <dbReference type="SAM" id="SignalP"/>
    </source>
</evidence>
<feature type="chain" id="PRO_5045978154" evidence="2">
    <location>
        <begin position="22"/>
        <end position="194"/>
    </location>
</feature>
<evidence type="ECO:0000256" key="1">
    <source>
        <dbReference type="SAM" id="MobiDB-lite"/>
    </source>
</evidence>
<keyword evidence="4" id="KW-1185">Reference proteome</keyword>
<sequence length="194" mass="19085">MPRIAAGLAGLALLTTLAACGTTPGATPTQTPTEAPPTVAATTPAATATAESTATADESATPDATATANTTATAGTTATATASATATAQAVALPARVETFTRVEQRSENDTQIGSYYSDTLKTVLEARMARGKSANELITSVGGTSPTSVNGAMCSTAGDTICARESNGVAVVVASKELPAGMVADLTDKFLAG</sequence>
<feature type="region of interest" description="Disordered" evidence="1">
    <location>
        <begin position="24"/>
        <end position="72"/>
    </location>
</feature>
<name>A0ABZ3FJY3_9ACTN</name>
<dbReference type="EMBL" id="CP154795">
    <property type="protein sequence ID" value="XAN06343.1"/>
    <property type="molecule type" value="Genomic_DNA"/>
</dbReference>
<evidence type="ECO:0000313" key="3">
    <source>
        <dbReference type="EMBL" id="XAN06343.1"/>
    </source>
</evidence>
<organism evidence="3 4">
    <name type="scientific">Ammonicoccus fulvus</name>
    <dbReference type="NCBI Taxonomy" id="3138240"/>
    <lineage>
        <taxon>Bacteria</taxon>
        <taxon>Bacillati</taxon>
        <taxon>Actinomycetota</taxon>
        <taxon>Actinomycetes</taxon>
        <taxon>Propionibacteriales</taxon>
        <taxon>Propionibacteriaceae</taxon>
        <taxon>Ammonicoccus</taxon>
    </lineage>
</organism>
<dbReference type="Proteomes" id="UP001442841">
    <property type="component" value="Chromosome"/>
</dbReference>